<name>A0ABS8U8I3_9GAMM</name>
<evidence type="ECO:0000313" key="2">
    <source>
        <dbReference type="EMBL" id="MCD9095429.1"/>
    </source>
</evidence>
<protein>
    <submittedName>
        <fullName evidence="2">Alpha/beta fold hydrolase</fullName>
    </submittedName>
</protein>
<reference evidence="2" key="2">
    <citation type="journal article" date="2022" name="Syst. Appl. Microbiol.">
        <title>Physiological and genomic characterisation of Luteimonas fraxinea sp. nov., a bacterial species associated with trees tolerant to ash dieback.</title>
        <authorList>
            <person name="Ulrich K."/>
            <person name="Becker R."/>
            <person name="Behrendt U."/>
            <person name="Kube M."/>
            <person name="Schneck V."/>
            <person name="Ulrich A."/>
        </authorList>
    </citation>
    <scope>NUCLEOTIDE SEQUENCE</scope>
    <source>
        <strain evidence="2">A1P009</strain>
    </source>
</reference>
<dbReference type="InterPro" id="IPR029058">
    <property type="entry name" value="AB_hydrolase_fold"/>
</dbReference>
<gene>
    <name evidence="2" type="ORF">LTT95_00545</name>
</gene>
<feature type="signal peptide" evidence="1">
    <location>
        <begin position="1"/>
        <end position="30"/>
    </location>
</feature>
<keyword evidence="1" id="KW-0732">Signal</keyword>
<dbReference type="RefSeq" id="WP_232133976.1">
    <property type="nucleotide sequence ID" value="NZ_JAJQKU010000001.1"/>
</dbReference>
<proteinExistence type="predicted"/>
<dbReference type="EMBL" id="JAJQKU010000001">
    <property type="protein sequence ID" value="MCD9095429.1"/>
    <property type="molecule type" value="Genomic_DNA"/>
</dbReference>
<dbReference type="Proteomes" id="UP001430360">
    <property type="component" value="Unassembled WGS sequence"/>
</dbReference>
<keyword evidence="3" id="KW-1185">Reference proteome</keyword>
<dbReference type="SUPFAM" id="SSF53474">
    <property type="entry name" value="alpha/beta-Hydrolases"/>
    <property type="match status" value="1"/>
</dbReference>
<dbReference type="GO" id="GO:0016787">
    <property type="term" value="F:hydrolase activity"/>
    <property type="evidence" value="ECO:0007669"/>
    <property type="project" value="UniProtKB-KW"/>
</dbReference>
<evidence type="ECO:0000256" key="1">
    <source>
        <dbReference type="SAM" id="SignalP"/>
    </source>
</evidence>
<sequence>MLRFFDRRDTRLLRLLLILLVAFFASAAQAACRDAVVLVHGNAGKPAHFDNTYVELRARGWTDFEILRPDWGSKTCAACNDHSGSEETPVLDALVEAIARSCTGKIDVIGHSMGVTLAAKQIVNYGLVNDVATFVGIAGAYRGLWSCGTYPWNVVTSTCGAQGLSINSPLLASLAGKPLGMKTYSIKSWIDQIVCYGGVCTVAGVHSSTLPAETASHTLPTGHFGLLTDTAVLQVNLIQ</sequence>
<dbReference type="PANTHER" id="PTHR32015:SF1">
    <property type="entry name" value="LIPASE"/>
    <property type="match status" value="1"/>
</dbReference>
<accession>A0ABS8U8I3</accession>
<dbReference type="Pfam" id="PF01674">
    <property type="entry name" value="Lipase_2"/>
    <property type="match status" value="1"/>
</dbReference>
<dbReference type="PANTHER" id="PTHR32015">
    <property type="entry name" value="FASTING INDUCED LIPASE"/>
    <property type="match status" value="1"/>
</dbReference>
<reference evidence="2" key="1">
    <citation type="submission" date="2021-12" db="EMBL/GenBank/DDBJ databases">
        <authorList>
            <person name="Ulrich A."/>
        </authorList>
    </citation>
    <scope>NUCLEOTIDE SEQUENCE</scope>
    <source>
        <strain evidence="2">A1P009</strain>
    </source>
</reference>
<comment type="caution">
    <text evidence="2">The sequence shown here is derived from an EMBL/GenBank/DDBJ whole genome shotgun (WGS) entry which is preliminary data.</text>
</comment>
<dbReference type="InterPro" id="IPR002918">
    <property type="entry name" value="Lipase_EstA/Esterase_EstB"/>
</dbReference>
<keyword evidence="2" id="KW-0378">Hydrolase</keyword>
<feature type="chain" id="PRO_5047409950" evidence="1">
    <location>
        <begin position="31"/>
        <end position="239"/>
    </location>
</feature>
<evidence type="ECO:0000313" key="3">
    <source>
        <dbReference type="Proteomes" id="UP001430360"/>
    </source>
</evidence>
<dbReference type="Gene3D" id="3.40.50.1820">
    <property type="entry name" value="alpha/beta hydrolase"/>
    <property type="match status" value="1"/>
</dbReference>
<organism evidence="2 3">
    <name type="scientific">Luteimonas fraxinea</name>
    <dbReference type="NCBI Taxonomy" id="2901869"/>
    <lineage>
        <taxon>Bacteria</taxon>
        <taxon>Pseudomonadati</taxon>
        <taxon>Pseudomonadota</taxon>
        <taxon>Gammaproteobacteria</taxon>
        <taxon>Lysobacterales</taxon>
        <taxon>Lysobacteraceae</taxon>
        <taxon>Luteimonas</taxon>
    </lineage>
</organism>